<feature type="region of interest" description="Disordered" evidence="1">
    <location>
        <begin position="41"/>
        <end position="74"/>
    </location>
</feature>
<feature type="region of interest" description="Disordered" evidence="1">
    <location>
        <begin position="310"/>
        <end position="342"/>
    </location>
</feature>
<feature type="compositionally biased region" description="Low complexity" evidence="1">
    <location>
        <begin position="1"/>
        <end position="24"/>
    </location>
</feature>
<dbReference type="Proteomes" id="UP000030742">
    <property type="component" value="Unassembled WGS sequence"/>
</dbReference>
<feature type="compositionally biased region" description="Polar residues" evidence="1">
    <location>
        <begin position="310"/>
        <end position="339"/>
    </location>
</feature>
<dbReference type="AlphaFoldDB" id="U4UMJ8"/>
<dbReference type="STRING" id="77166.U4UMJ8"/>
<evidence type="ECO:0000313" key="3">
    <source>
        <dbReference type="Proteomes" id="UP000030742"/>
    </source>
</evidence>
<feature type="compositionally biased region" description="Low complexity" evidence="1">
    <location>
        <begin position="50"/>
        <end position="59"/>
    </location>
</feature>
<sequence length="493" mass="55693">MAGLQQTQLGQTLQQGGGQTNTLTSQVATQQSAPLVVPVFPIRPAPPPTSSHYSPYSPSSRRETPPTFLMPENDDTTPDLLLHTTNLTNYINNIQLTNELGSDHMAITFGLDLTLTQPTLSTPNQEKKLNLTKTDIDKEIEEDKGKTYWQKIKKLAQYKKTNTTGTIDENGIERYTGKERADAFARHYQKAFSISTNPKFDNDNWNKINDWYLNYFNNSPNYTYKLITDTEYDEGLSHIKNTAPGKDKIKAKLLKSLTQETHKLILSEMNNCIINNKIPKTWKTVSSMKANIDAPNCILVQDVKDGATQDQITMGSESTQIPTEESLPTSTAEHSSATTQHSSLLQSAQQQLQWSPLPLEQRELDILHSATIPPYQFWHSEFRNKQPAFFSRGLSEFLPDVSSTTAVDIFKCDEAVGEVISRAFRLRMIQQLDSQSYLCRPAVQILEKHQHQESTEFRAVVEEHTSAPQNEALTLGSRSTNEVADWDKRKNQQ</sequence>
<feature type="region of interest" description="Disordered" evidence="1">
    <location>
        <begin position="467"/>
        <end position="493"/>
    </location>
</feature>
<gene>
    <name evidence="2" type="ORF">D910_12580</name>
</gene>
<organism evidence="2 3">
    <name type="scientific">Dendroctonus ponderosae</name>
    <name type="common">Mountain pine beetle</name>
    <dbReference type="NCBI Taxonomy" id="77166"/>
    <lineage>
        <taxon>Eukaryota</taxon>
        <taxon>Metazoa</taxon>
        <taxon>Ecdysozoa</taxon>
        <taxon>Arthropoda</taxon>
        <taxon>Hexapoda</taxon>
        <taxon>Insecta</taxon>
        <taxon>Pterygota</taxon>
        <taxon>Neoptera</taxon>
        <taxon>Endopterygota</taxon>
        <taxon>Coleoptera</taxon>
        <taxon>Polyphaga</taxon>
        <taxon>Cucujiformia</taxon>
        <taxon>Curculionidae</taxon>
        <taxon>Scolytinae</taxon>
        <taxon>Dendroctonus</taxon>
    </lineage>
</organism>
<reference evidence="2 3" key="1">
    <citation type="journal article" date="2013" name="Genome Biol.">
        <title>Draft genome of the mountain pine beetle, Dendroctonus ponderosae Hopkins, a major forest pest.</title>
        <authorList>
            <person name="Keeling C.I."/>
            <person name="Yuen M.M."/>
            <person name="Liao N.Y."/>
            <person name="Docking T.R."/>
            <person name="Chan S.K."/>
            <person name="Taylor G.A."/>
            <person name="Palmquist D.L."/>
            <person name="Jackman S.D."/>
            <person name="Nguyen A."/>
            <person name="Li M."/>
            <person name="Henderson H."/>
            <person name="Janes J.K."/>
            <person name="Zhao Y."/>
            <person name="Pandoh P."/>
            <person name="Moore R."/>
            <person name="Sperling F.A."/>
            <person name="Huber D.P."/>
            <person name="Birol I."/>
            <person name="Jones S.J."/>
            <person name="Bohlmann J."/>
        </authorList>
    </citation>
    <scope>NUCLEOTIDE SEQUENCE</scope>
</reference>
<name>U4UMJ8_DENPD</name>
<feature type="compositionally biased region" description="Polar residues" evidence="1">
    <location>
        <begin position="467"/>
        <end position="482"/>
    </location>
</feature>
<evidence type="ECO:0000313" key="2">
    <source>
        <dbReference type="EMBL" id="ERL95314.1"/>
    </source>
</evidence>
<accession>U4UMJ8</accession>
<evidence type="ECO:0000256" key="1">
    <source>
        <dbReference type="SAM" id="MobiDB-lite"/>
    </source>
</evidence>
<dbReference type="EMBL" id="KB632420">
    <property type="protein sequence ID" value="ERL95314.1"/>
    <property type="molecule type" value="Genomic_DNA"/>
</dbReference>
<protein>
    <submittedName>
        <fullName evidence="2">Uncharacterized protein</fullName>
    </submittedName>
</protein>
<proteinExistence type="predicted"/>
<feature type="region of interest" description="Disordered" evidence="1">
    <location>
        <begin position="1"/>
        <end position="27"/>
    </location>
</feature>